<name>A0A090MTJ3_AFIFE</name>
<reference evidence="2 3" key="1">
    <citation type="journal article" date="2014" name="Genome Announc.">
        <title>Genome Sequence of Afipia felis Strain 76713, Isolated in Hospital Water Using an Amoeba Co-Culture Procedure.</title>
        <authorList>
            <person name="Benamar S."/>
            <person name="La Scola B."/>
            <person name="Croce O."/>
        </authorList>
    </citation>
    <scope>NUCLEOTIDE SEQUENCE [LARGE SCALE GENOMIC DNA]</scope>
    <source>
        <strain evidence="2 3">76713</strain>
    </source>
</reference>
<dbReference type="STRING" id="1035.BN961_02314"/>
<proteinExistence type="predicted"/>
<dbReference type="Proteomes" id="UP000035762">
    <property type="component" value="Unassembled WGS sequence"/>
</dbReference>
<evidence type="ECO:0000313" key="2">
    <source>
        <dbReference type="EMBL" id="CEG08894.1"/>
    </source>
</evidence>
<sequence>MRKSALVLAVLAGAMAVPAAAQAQGIIVRDGATTGMVVDEGGIAPDLQPRFREYVVQENVPNYTVPGQVMVGVTLPEMGVTYYDVPQQYGAHRYRYSRVNDNYVLVDPQTRKVIQVIE</sequence>
<accession>A0A090MTJ3</accession>
<dbReference type="EMBL" id="CCAZ020000001">
    <property type="protein sequence ID" value="CEG08894.1"/>
    <property type="molecule type" value="Genomic_DNA"/>
</dbReference>
<dbReference type="InterPro" id="IPR009642">
    <property type="entry name" value="DUF1236"/>
</dbReference>
<evidence type="ECO:0000313" key="3">
    <source>
        <dbReference type="Proteomes" id="UP000035762"/>
    </source>
</evidence>
<dbReference type="OrthoDB" id="102964at2"/>
<evidence type="ECO:0000256" key="1">
    <source>
        <dbReference type="SAM" id="SignalP"/>
    </source>
</evidence>
<feature type="chain" id="PRO_5001860829" description="DUF1236 domain-containing protein" evidence="1">
    <location>
        <begin position="24"/>
        <end position="118"/>
    </location>
</feature>
<dbReference type="RefSeq" id="WP_009340392.1">
    <property type="nucleotide sequence ID" value="NZ_CCAZ020000001.1"/>
</dbReference>
<gene>
    <name evidence="2" type="ORF">BN961_02314</name>
</gene>
<evidence type="ECO:0008006" key="4">
    <source>
        <dbReference type="Google" id="ProtNLM"/>
    </source>
</evidence>
<organism evidence="2 3">
    <name type="scientific">Afipia felis</name>
    <name type="common">Cat scratch disease bacillus</name>
    <dbReference type="NCBI Taxonomy" id="1035"/>
    <lineage>
        <taxon>Bacteria</taxon>
        <taxon>Pseudomonadati</taxon>
        <taxon>Pseudomonadota</taxon>
        <taxon>Alphaproteobacteria</taxon>
        <taxon>Hyphomicrobiales</taxon>
        <taxon>Nitrobacteraceae</taxon>
        <taxon>Afipia</taxon>
    </lineage>
</organism>
<dbReference type="AlphaFoldDB" id="A0A090MTJ3"/>
<protein>
    <recommendedName>
        <fullName evidence="4">DUF1236 domain-containing protein</fullName>
    </recommendedName>
</protein>
<keyword evidence="3" id="KW-1185">Reference proteome</keyword>
<keyword evidence="1" id="KW-0732">Signal</keyword>
<comment type="caution">
    <text evidence="2">The sequence shown here is derived from an EMBL/GenBank/DDBJ whole genome shotgun (WGS) entry which is preliminary data.</text>
</comment>
<feature type="signal peptide" evidence="1">
    <location>
        <begin position="1"/>
        <end position="23"/>
    </location>
</feature>
<dbReference type="Pfam" id="PF06823">
    <property type="entry name" value="DUF1236"/>
    <property type="match status" value="1"/>
</dbReference>